<feature type="non-terminal residue" evidence="2">
    <location>
        <position position="139"/>
    </location>
</feature>
<evidence type="ECO:0000313" key="2">
    <source>
        <dbReference type="EMBL" id="CEM45030.1"/>
    </source>
</evidence>
<name>A0A0G4HL34_9ALVE</name>
<organism evidence="2">
    <name type="scientific">Chromera velia CCMP2878</name>
    <dbReference type="NCBI Taxonomy" id="1169474"/>
    <lineage>
        <taxon>Eukaryota</taxon>
        <taxon>Sar</taxon>
        <taxon>Alveolata</taxon>
        <taxon>Colpodellida</taxon>
        <taxon>Chromeraceae</taxon>
        <taxon>Chromera</taxon>
    </lineage>
</organism>
<reference evidence="2" key="1">
    <citation type="submission" date="2014-11" db="EMBL/GenBank/DDBJ databases">
        <authorList>
            <person name="Otto D Thomas"/>
            <person name="Naeem Raeece"/>
        </authorList>
    </citation>
    <scope>NUCLEOTIDE SEQUENCE</scope>
</reference>
<sequence length="139" mass="15355">MWRLIVPLQLVFLCPVWAFHVPSPCLRRGRGKLSKSQTVPNHQLDAVHLLRRPNHLGGGRYSDLSSQFEGALRGRPQETETASVVDETGTNPLKPVFLLSWALFIAYAILVAPGKDPAAQEADKVLVLKLITNPVDPEV</sequence>
<feature type="signal peptide" evidence="1">
    <location>
        <begin position="1"/>
        <end position="18"/>
    </location>
</feature>
<gene>
    <name evidence="2" type="ORF">Cvel_28821</name>
</gene>
<dbReference type="EMBL" id="CDMZ01003081">
    <property type="protein sequence ID" value="CEM45030.1"/>
    <property type="molecule type" value="Genomic_DNA"/>
</dbReference>
<evidence type="ECO:0000256" key="1">
    <source>
        <dbReference type="SAM" id="SignalP"/>
    </source>
</evidence>
<accession>A0A0G4HL34</accession>
<keyword evidence="1" id="KW-0732">Signal</keyword>
<dbReference type="AlphaFoldDB" id="A0A0G4HL34"/>
<proteinExistence type="predicted"/>
<feature type="chain" id="PRO_5005191941" evidence="1">
    <location>
        <begin position="19"/>
        <end position="139"/>
    </location>
</feature>
<protein>
    <submittedName>
        <fullName evidence="2">Uncharacterized protein</fullName>
    </submittedName>
</protein>